<dbReference type="EMBL" id="JBCAWK010000001">
    <property type="protein sequence ID" value="KAK8870103.1"/>
    <property type="molecule type" value="Genomic_DNA"/>
</dbReference>
<sequence>MRYILSLIPFLLFSAPELTATALLTAPPSSRQTHKALSSDRFAPKPSKIGPVHTTTQPDRVQSAPKPTQRIKQTTRAEIVRRQIRKRHLPLRRAIPSPTPPPPHITATNSETWDLNHVGIHFLLSDDNRNPVNDYPIYPPVMTSYPRSIPQNDALVQCASYALEQVIPYWALQMWYSDSRDVWICQAFVRYLYADRSEDTDWSVENADANPVFGYEYFSENPV</sequence>
<gene>
    <name evidence="3" type="ORF">IAR55_000673</name>
</gene>
<name>A0AAW0Z7E9_9TREE</name>
<dbReference type="RefSeq" id="XP_066806349.1">
    <property type="nucleotide sequence ID" value="XM_066943807.1"/>
</dbReference>
<proteinExistence type="predicted"/>
<evidence type="ECO:0000313" key="4">
    <source>
        <dbReference type="Proteomes" id="UP001388673"/>
    </source>
</evidence>
<keyword evidence="2" id="KW-0732">Signal</keyword>
<feature type="chain" id="PRO_5043878213" evidence="2">
    <location>
        <begin position="21"/>
        <end position="223"/>
    </location>
</feature>
<dbReference type="KEGG" id="kne:92177933"/>
<evidence type="ECO:0000256" key="1">
    <source>
        <dbReference type="SAM" id="MobiDB-lite"/>
    </source>
</evidence>
<feature type="signal peptide" evidence="2">
    <location>
        <begin position="1"/>
        <end position="20"/>
    </location>
</feature>
<dbReference type="GeneID" id="92177933"/>
<organism evidence="3 4">
    <name type="scientific">Kwoniella newhampshirensis</name>
    <dbReference type="NCBI Taxonomy" id="1651941"/>
    <lineage>
        <taxon>Eukaryota</taxon>
        <taxon>Fungi</taxon>
        <taxon>Dikarya</taxon>
        <taxon>Basidiomycota</taxon>
        <taxon>Agaricomycotina</taxon>
        <taxon>Tremellomycetes</taxon>
        <taxon>Tremellales</taxon>
        <taxon>Cryptococcaceae</taxon>
        <taxon>Kwoniella</taxon>
    </lineage>
</organism>
<protein>
    <submittedName>
        <fullName evidence="3">Uncharacterized protein</fullName>
    </submittedName>
</protein>
<evidence type="ECO:0000256" key="2">
    <source>
        <dbReference type="SAM" id="SignalP"/>
    </source>
</evidence>
<feature type="region of interest" description="Disordered" evidence="1">
    <location>
        <begin position="28"/>
        <end position="74"/>
    </location>
</feature>
<comment type="caution">
    <text evidence="3">The sequence shown here is derived from an EMBL/GenBank/DDBJ whole genome shotgun (WGS) entry which is preliminary data.</text>
</comment>
<reference evidence="3 4" key="1">
    <citation type="journal article" date="2024" name="bioRxiv">
        <title>Comparative genomics of Cryptococcus and Kwoniella reveals pathogenesis evolution and contrasting karyotype dynamics via intercentromeric recombination or chromosome fusion.</title>
        <authorList>
            <person name="Coelho M.A."/>
            <person name="David-Palma M."/>
            <person name="Shea T."/>
            <person name="Bowers K."/>
            <person name="McGinley-Smith S."/>
            <person name="Mohammad A.W."/>
            <person name="Gnirke A."/>
            <person name="Yurkov A.M."/>
            <person name="Nowrousian M."/>
            <person name="Sun S."/>
            <person name="Cuomo C.A."/>
            <person name="Heitman J."/>
        </authorList>
    </citation>
    <scope>NUCLEOTIDE SEQUENCE [LARGE SCALE GENOMIC DNA]</scope>
    <source>
        <strain evidence="3 4">CBS 13917</strain>
    </source>
</reference>
<evidence type="ECO:0000313" key="3">
    <source>
        <dbReference type="EMBL" id="KAK8870103.1"/>
    </source>
</evidence>
<accession>A0AAW0Z7E9</accession>
<dbReference type="AlphaFoldDB" id="A0AAW0Z7E9"/>
<dbReference type="Proteomes" id="UP001388673">
    <property type="component" value="Unassembled WGS sequence"/>
</dbReference>
<keyword evidence="4" id="KW-1185">Reference proteome</keyword>